<name>A0A0W0VUV0_9GAMM</name>
<reference evidence="2 3" key="1">
    <citation type="submission" date="2015-11" db="EMBL/GenBank/DDBJ databases">
        <title>Genomic analysis of 38 Legionella species identifies large and diverse effector repertoires.</title>
        <authorList>
            <person name="Burstein D."/>
            <person name="Amaro F."/>
            <person name="Zusman T."/>
            <person name="Lifshitz Z."/>
            <person name="Cohen O."/>
            <person name="Gilbert J.A."/>
            <person name="Pupko T."/>
            <person name="Shuman H.A."/>
            <person name="Segal G."/>
        </authorList>
    </citation>
    <scope>NUCLEOTIDE SEQUENCE [LARGE SCALE GENOMIC DNA]</scope>
    <source>
        <strain evidence="2 3">ATCC 49751</strain>
    </source>
</reference>
<sequence>MTIALLATGDEIIHGDVLNTDSHDLAHALHSEGLPLGLQVACSDIENDIHECLSFLASTHDIIILIGGLGPTSDDRTRFALKRFLKTELIEFPEAMQHIQNRLRLYDRELTPGNKQQALFPSGATLLPNPNGTAMGCYYKLDEKIFILLPGPPRECLPMFNNHVLPLLQNVQPRDKTIYKWRLFGVAEGQIAHELDAALADIDCETGYRLDVPYVEFKVRCKEHLISKVKQRIEPLIAPHLIATVEKKASEQLQEKILQLKQPISIIDEATGGLLQTIIQTPNNFSLLKFNNCDNDAVLRFHLQGLKEYWSQEPPMGKTTLSIAYNMDDKKGTEVHEIPYRSAYVIHLAAEWLSFRLFHLINQLHQ</sequence>
<protein>
    <submittedName>
        <fullName evidence="2">Competence damage inducible protein CinA</fullName>
    </submittedName>
</protein>
<evidence type="ECO:0000313" key="2">
    <source>
        <dbReference type="EMBL" id="KTD23806.1"/>
    </source>
</evidence>
<organism evidence="2 3">
    <name type="scientific">Legionella lansingensis</name>
    <dbReference type="NCBI Taxonomy" id="45067"/>
    <lineage>
        <taxon>Bacteria</taxon>
        <taxon>Pseudomonadati</taxon>
        <taxon>Pseudomonadota</taxon>
        <taxon>Gammaproteobacteria</taxon>
        <taxon>Legionellales</taxon>
        <taxon>Legionellaceae</taxon>
        <taxon>Legionella</taxon>
    </lineage>
</organism>
<dbReference type="Proteomes" id="UP000054869">
    <property type="component" value="Unassembled WGS sequence"/>
</dbReference>
<dbReference type="Pfam" id="PF00994">
    <property type="entry name" value="MoCF_biosynth"/>
    <property type="match status" value="1"/>
</dbReference>
<gene>
    <name evidence="2" type="primary">cinA</name>
    <name evidence="2" type="ORF">Llan_0587</name>
</gene>
<dbReference type="SMART" id="SM00852">
    <property type="entry name" value="MoCF_biosynth"/>
    <property type="match status" value="1"/>
</dbReference>
<evidence type="ECO:0000313" key="3">
    <source>
        <dbReference type="Proteomes" id="UP000054869"/>
    </source>
</evidence>
<feature type="domain" description="MoaB/Mog" evidence="1">
    <location>
        <begin position="4"/>
        <end position="170"/>
    </location>
</feature>
<dbReference type="OrthoDB" id="9801454at2"/>
<dbReference type="eggNOG" id="COG1058">
    <property type="taxonomic scope" value="Bacteria"/>
</dbReference>
<proteinExistence type="predicted"/>
<accession>A0A0W0VUV0</accession>
<dbReference type="Gene3D" id="3.40.980.10">
    <property type="entry name" value="MoaB/Mog-like domain"/>
    <property type="match status" value="1"/>
</dbReference>
<keyword evidence="3" id="KW-1185">Reference proteome</keyword>
<dbReference type="EMBL" id="LNYI01000011">
    <property type="protein sequence ID" value="KTD23806.1"/>
    <property type="molecule type" value="Genomic_DNA"/>
</dbReference>
<dbReference type="AlphaFoldDB" id="A0A0W0VUV0"/>
<comment type="caution">
    <text evidence="2">The sequence shown here is derived from an EMBL/GenBank/DDBJ whole genome shotgun (WGS) entry which is preliminary data.</text>
</comment>
<dbReference type="PANTHER" id="PTHR13939">
    <property type="entry name" value="NICOTINAMIDE-NUCLEOTIDE AMIDOHYDROLASE PNCC"/>
    <property type="match status" value="1"/>
</dbReference>
<dbReference type="PATRIC" id="fig|45067.4.peg.613"/>
<dbReference type="InterPro" id="IPR050101">
    <property type="entry name" value="CinA"/>
</dbReference>
<dbReference type="SUPFAM" id="SSF53218">
    <property type="entry name" value="Molybdenum cofactor biosynthesis proteins"/>
    <property type="match status" value="1"/>
</dbReference>
<evidence type="ECO:0000259" key="1">
    <source>
        <dbReference type="SMART" id="SM00852"/>
    </source>
</evidence>
<dbReference type="InterPro" id="IPR036425">
    <property type="entry name" value="MoaB/Mog-like_dom_sf"/>
</dbReference>
<dbReference type="PANTHER" id="PTHR13939:SF0">
    <property type="entry name" value="NMN AMIDOHYDROLASE-LIKE PROTEIN YFAY"/>
    <property type="match status" value="1"/>
</dbReference>
<dbReference type="STRING" id="45067.Llan_0587"/>
<dbReference type="InterPro" id="IPR001453">
    <property type="entry name" value="MoaB/Mog_dom"/>
</dbReference>
<dbReference type="CDD" id="cd00885">
    <property type="entry name" value="cinA"/>
    <property type="match status" value="1"/>
</dbReference>
<dbReference type="RefSeq" id="WP_028372197.1">
    <property type="nucleotide sequence ID" value="NZ_CAAAJD010000001.1"/>
</dbReference>